<dbReference type="AlphaFoldDB" id="A0A1J1GN69"/>
<comment type="caution">
    <text evidence="1">The sequence shown here is derived from an EMBL/GenBank/DDBJ whole genome shotgun (WGS) entry which is preliminary data.</text>
</comment>
<keyword evidence="2" id="KW-1185">Reference proteome</keyword>
<dbReference type="Proteomes" id="UP000220797">
    <property type="component" value="Unassembled WGS sequence"/>
</dbReference>
<evidence type="ECO:0000313" key="1">
    <source>
        <dbReference type="EMBL" id="CRG93911.1"/>
    </source>
</evidence>
<dbReference type="VEuPathDB" id="PlasmoDB:PGAL8A_00162000"/>
<reference evidence="1" key="1">
    <citation type="submission" date="2015-04" db="EMBL/GenBank/DDBJ databases">
        <authorList>
            <consortium name="Pathogen Informatics"/>
        </authorList>
    </citation>
    <scope>NUCLEOTIDE SEQUENCE [LARGE SCALE GENOMIC DNA]</scope>
    <source>
        <strain evidence="1">8A</strain>
    </source>
</reference>
<accession>A0A1J1GN69</accession>
<organism evidence="1 2">
    <name type="scientific">Plasmodium gallinaceum</name>
    <dbReference type="NCBI Taxonomy" id="5849"/>
    <lineage>
        <taxon>Eukaryota</taxon>
        <taxon>Sar</taxon>
        <taxon>Alveolata</taxon>
        <taxon>Apicomplexa</taxon>
        <taxon>Aconoidasida</taxon>
        <taxon>Haemosporida</taxon>
        <taxon>Plasmodiidae</taxon>
        <taxon>Plasmodium</taxon>
        <taxon>Plasmodium (Haemamoeba)</taxon>
    </lineage>
</organism>
<sequence>MNNGPNKNYRAMYYIRSKNVHVNNTYENKLERKKGYVTIEISEINEKNFSCRKNKKKKNYELIFQGCQHMFPTCNIKNFTKKKIKNTWTKILLEKFHDTTNKINEKFNSIIKICIIKVNNFSTKLSKKKEKILRDSLKYLNIENEEVQLNYTNMQNFINISRVLPKKKLRDNCCRNFLQDSSEFNSKNFKKAYYEMSNTNTYTDGNFMKCKDLNGLFNKKLTHKNNICNNYIYSNEQASKFVSGNENFRSDLQNIRNFYVSIINKNTNTKKVRKISLMEICKNPYFFISQNFLSDLESYLALNHCLLYIKVKNQKEMSQIYHNFFSILINIDDINFLEENVSTSILRHIIKRLNSLFQIPTNGISSIEFCLYLKSIDKEDSVHFIEQNIYKYSILIFLNAKNENYIEFPKNGLRIMTIIGSCLVYECNKKSFDSNIFKFDISEEKIFFLKLNLKYDINLHRLFINEMNTNQYAEDFSKQNKLTELYGNILKNQNIFYGSQFIDNTYNKCNANNMHLMKNHYSYIKKNIESINEKIMELNMNYMKNLFLRSSKHLKNNEHYSTLQSHNLKQKQIFKKK</sequence>
<proteinExistence type="predicted"/>
<protein>
    <submittedName>
        <fullName evidence="1">Uncharacterized protein</fullName>
    </submittedName>
</protein>
<dbReference type="GeneID" id="39730145"/>
<name>A0A1J1GN69_PLAGA</name>
<evidence type="ECO:0000313" key="2">
    <source>
        <dbReference type="Proteomes" id="UP000220797"/>
    </source>
</evidence>
<dbReference type="RefSeq" id="XP_028526732.1">
    <property type="nucleotide sequence ID" value="XM_028675174.1"/>
</dbReference>
<dbReference type="EMBL" id="CVMV01000019">
    <property type="protein sequence ID" value="CRG93911.1"/>
    <property type="molecule type" value="Genomic_DNA"/>
</dbReference>
<dbReference type="OrthoDB" id="375620at2759"/>
<gene>
    <name evidence="1" type="ORF">PGAL8A_00162000</name>
</gene>
<dbReference type="OMA" id="TIEITRM"/>